<feature type="transmembrane region" description="Helical" evidence="6">
    <location>
        <begin position="283"/>
        <end position="313"/>
    </location>
</feature>
<keyword evidence="3 6" id="KW-0812">Transmembrane</keyword>
<keyword evidence="5 6" id="KW-0472">Membrane</keyword>
<dbReference type="Proteomes" id="UP000676456">
    <property type="component" value="Unassembled WGS sequence"/>
</dbReference>
<comment type="caution">
    <text evidence="7">The sequence shown here is derived from an EMBL/GenBank/DDBJ whole genome shotgun (WGS) entry which is preliminary data.</text>
</comment>
<keyword evidence="4 6" id="KW-1133">Transmembrane helix</keyword>
<feature type="transmembrane region" description="Helical" evidence="6">
    <location>
        <begin position="155"/>
        <end position="173"/>
    </location>
</feature>
<gene>
    <name evidence="7" type="ORF">KHA91_19220</name>
</gene>
<sequence length="348" mass="37986">MNTASVKNHRSFFEWFKYKWTSEPLFSTAIALMIMIILQTLVLGFDYDSVGSWFQSWINNWINILRNNAGVGIIALGMTFVIMTGGIDLAVGSTLVATGAFSMILLDTGTKGILGSLGITGFSAFVITIMLVLLFGYLLGLLIGVTITRGNVPPFIATLGAMMIFRSVTQHFMQGYNPKIPMEFLQIASFKIGNYMIMPIIYWAVIAYILYYVSKRTTFGRHIIAVGSNERAAKLSGVNVEKVKLRVYALMGILVSIAAIIQVSRIGSMDFSNAGRGMEMDAIAAAVVGGTSMMGGRGFILGTMYGMLIIAVMNNLLNLFGVPPFLREAFKGIIVIAAVLLQRKEKTS</sequence>
<organism evidence="7 8">
    <name type="scientific">Lederbergia citrea</name>
    <dbReference type="NCBI Taxonomy" id="2833581"/>
    <lineage>
        <taxon>Bacteria</taxon>
        <taxon>Bacillati</taxon>
        <taxon>Bacillota</taxon>
        <taxon>Bacilli</taxon>
        <taxon>Bacillales</taxon>
        <taxon>Bacillaceae</taxon>
        <taxon>Lederbergia</taxon>
    </lineage>
</organism>
<feature type="transmembrane region" description="Helical" evidence="6">
    <location>
        <begin position="65"/>
        <end position="83"/>
    </location>
</feature>
<feature type="transmembrane region" description="Helical" evidence="6">
    <location>
        <begin position="89"/>
        <end position="106"/>
    </location>
</feature>
<dbReference type="EMBL" id="JAGYPN010000005">
    <property type="protein sequence ID" value="MBS4224830.1"/>
    <property type="molecule type" value="Genomic_DNA"/>
</dbReference>
<comment type="subcellular location">
    <subcellularLocation>
        <location evidence="1">Cell membrane</location>
        <topology evidence="1">Multi-pass membrane protein</topology>
    </subcellularLocation>
</comment>
<dbReference type="Pfam" id="PF02653">
    <property type="entry name" value="BPD_transp_2"/>
    <property type="match status" value="1"/>
</dbReference>
<keyword evidence="8" id="KW-1185">Reference proteome</keyword>
<evidence type="ECO:0000256" key="2">
    <source>
        <dbReference type="ARBA" id="ARBA00022475"/>
    </source>
</evidence>
<accession>A0A942UNZ0</accession>
<feature type="transmembrane region" description="Helical" evidence="6">
    <location>
        <begin position="245"/>
        <end position="263"/>
    </location>
</feature>
<dbReference type="PANTHER" id="PTHR32196">
    <property type="entry name" value="ABC TRANSPORTER PERMEASE PROTEIN YPHD-RELATED-RELATED"/>
    <property type="match status" value="1"/>
</dbReference>
<dbReference type="GO" id="GO:0022857">
    <property type="term" value="F:transmembrane transporter activity"/>
    <property type="evidence" value="ECO:0007669"/>
    <property type="project" value="InterPro"/>
</dbReference>
<feature type="transmembrane region" description="Helical" evidence="6">
    <location>
        <begin position="194"/>
        <end position="213"/>
    </location>
</feature>
<evidence type="ECO:0000256" key="3">
    <source>
        <dbReference type="ARBA" id="ARBA00022692"/>
    </source>
</evidence>
<name>A0A942UNZ0_9BACI</name>
<proteinExistence type="predicted"/>
<dbReference type="GO" id="GO:0005886">
    <property type="term" value="C:plasma membrane"/>
    <property type="evidence" value="ECO:0007669"/>
    <property type="project" value="UniProtKB-SubCell"/>
</dbReference>
<evidence type="ECO:0000313" key="8">
    <source>
        <dbReference type="Proteomes" id="UP000676456"/>
    </source>
</evidence>
<keyword evidence="2" id="KW-1003">Cell membrane</keyword>
<reference evidence="7 8" key="1">
    <citation type="submission" date="2021-05" db="EMBL/GenBank/DDBJ databases">
        <title>Novel Bacillus species.</title>
        <authorList>
            <person name="Liu G."/>
        </authorList>
    </citation>
    <scope>NUCLEOTIDE SEQUENCE [LARGE SCALE GENOMIC DNA]</scope>
    <source>
        <strain evidence="7 8">FJAT-49682</strain>
    </source>
</reference>
<evidence type="ECO:0000256" key="5">
    <source>
        <dbReference type="ARBA" id="ARBA00023136"/>
    </source>
</evidence>
<evidence type="ECO:0000256" key="1">
    <source>
        <dbReference type="ARBA" id="ARBA00004651"/>
    </source>
</evidence>
<feature type="transmembrane region" description="Helical" evidence="6">
    <location>
        <begin position="118"/>
        <end position="143"/>
    </location>
</feature>
<dbReference type="CDD" id="cd06579">
    <property type="entry name" value="TM_PBP1_transp_AraH_like"/>
    <property type="match status" value="1"/>
</dbReference>
<dbReference type="AlphaFoldDB" id="A0A942UNZ0"/>
<dbReference type="PANTHER" id="PTHR32196:SF72">
    <property type="entry name" value="RIBOSE IMPORT PERMEASE PROTEIN RBSC"/>
    <property type="match status" value="1"/>
</dbReference>
<protein>
    <submittedName>
        <fullName evidence="7">ABC transporter permease</fullName>
    </submittedName>
</protein>
<evidence type="ECO:0000313" key="7">
    <source>
        <dbReference type="EMBL" id="MBS4224830.1"/>
    </source>
</evidence>
<feature type="transmembrane region" description="Helical" evidence="6">
    <location>
        <begin position="25"/>
        <end position="45"/>
    </location>
</feature>
<evidence type="ECO:0000256" key="6">
    <source>
        <dbReference type="SAM" id="Phobius"/>
    </source>
</evidence>
<dbReference type="InterPro" id="IPR001851">
    <property type="entry name" value="ABC_transp_permease"/>
</dbReference>
<evidence type="ECO:0000256" key="4">
    <source>
        <dbReference type="ARBA" id="ARBA00022989"/>
    </source>
</evidence>